<accession>A0ABS1HHI0</accession>
<dbReference type="EC" id="2.7.7.78" evidence="3"/>
<dbReference type="PANTHER" id="PTHR20884">
    <property type="entry name" value="GDP-D-GLUCOSE PHOSPHORYLASE 1"/>
    <property type="match status" value="1"/>
</dbReference>
<gene>
    <name evidence="7" type="ORF">JIV24_05215</name>
</gene>
<reference evidence="7 8" key="1">
    <citation type="submission" date="2021-01" db="EMBL/GenBank/DDBJ databases">
        <title>Carboxyliciviraga sp.nov., isolated from coastal sediments.</title>
        <authorList>
            <person name="Lu D."/>
            <person name="Zhang T."/>
        </authorList>
    </citation>
    <scope>NUCLEOTIDE SEQUENCE [LARGE SCALE GENOMIC DNA]</scope>
    <source>
        <strain evidence="7 8">N1Y132</strain>
    </source>
</reference>
<evidence type="ECO:0000256" key="2">
    <source>
        <dbReference type="ARBA" id="ARBA00003049"/>
    </source>
</evidence>
<evidence type="ECO:0000256" key="4">
    <source>
        <dbReference type="ARBA" id="ARBA00018857"/>
    </source>
</evidence>
<dbReference type="Proteomes" id="UP000605676">
    <property type="component" value="Unassembled WGS sequence"/>
</dbReference>
<dbReference type="PANTHER" id="PTHR20884:SF8">
    <property type="entry name" value="GDP-D-GLUCOSE PHOSPHORYLASE 1"/>
    <property type="match status" value="1"/>
</dbReference>
<sequence length="315" mass="36139">MNISHKTKKLIQSQVQNWSMAAANYAGLKKVKNKSIMLDGAAEIKVQFNPERIRSSAAKVDATSIKERPCFLCEKNRPTEQEGVDLDDYTILINPFPIFTEHLTIPHKQHTLQLIEPYFPAMLKMAKELNQFTLFYNGPKCGASAPDHFHFQAGIKGLMPVEEDFRKASFTQLIEVQNDVKIYNWKGYHRGLITFASVNAEEITSLFEKLHQVLWTNQSEELEPMLNVLAYYENDEYVVHVFPRVLHRPDCYFAEGDKQILISPASVDMGGVFITPRPDDFEKINAADIVDILRQVCLSEKECLKILKKLFNKKN</sequence>
<dbReference type="EMBL" id="JAENRR010000008">
    <property type="protein sequence ID" value="MBK3516733.1"/>
    <property type="molecule type" value="Genomic_DNA"/>
</dbReference>
<comment type="caution">
    <text evidence="7">The sequence shown here is derived from an EMBL/GenBank/DDBJ whole genome shotgun (WGS) entry which is preliminary data.</text>
</comment>
<dbReference type="InterPro" id="IPR058865">
    <property type="entry name" value="GDPGP1_C"/>
</dbReference>
<dbReference type="InterPro" id="IPR036265">
    <property type="entry name" value="HIT-like_sf"/>
</dbReference>
<feature type="domain" description="DUF4922" evidence="5">
    <location>
        <begin position="10"/>
        <end position="154"/>
    </location>
</feature>
<organism evidence="7 8">
    <name type="scientific">Carboxylicivirga marina</name>
    <dbReference type="NCBI Taxonomy" id="2800988"/>
    <lineage>
        <taxon>Bacteria</taxon>
        <taxon>Pseudomonadati</taxon>
        <taxon>Bacteroidota</taxon>
        <taxon>Bacteroidia</taxon>
        <taxon>Marinilabiliales</taxon>
        <taxon>Marinilabiliaceae</taxon>
        <taxon>Carboxylicivirga</taxon>
    </lineage>
</organism>
<comment type="function">
    <text evidence="2">Specific and highly efficient GDP-D-glucose phosphorylase regulating the levels of GDP-D-glucose in cells.</text>
</comment>
<dbReference type="InterPro" id="IPR046320">
    <property type="entry name" value="DUF4922"/>
</dbReference>
<evidence type="ECO:0000313" key="7">
    <source>
        <dbReference type="EMBL" id="MBK3516733.1"/>
    </source>
</evidence>
<name>A0ABS1HHI0_9BACT</name>
<proteinExistence type="predicted"/>
<feature type="domain" description="GDPGP1-like C-terminal" evidence="6">
    <location>
        <begin position="166"/>
        <end position="308"/>
    </location>
</feature>
<evidence type="ECO:0000313" key="8">
    <source>
        <dbReference type="Proteomes" id="UP000605676"/>
    </source>
</evidence>
<evidence type="ECO:0000259" key="6">
    <source>
        <dbReference type="Pfam" id="PF26216"/>
    </source>
</evidence>
<protein>
    <recommendedName>
        <fullName evidence="4">GDP-D-glucose phosphorylase 1</fullName>
        <ecNumber evidence="3">2.7.7.78</ecNumber>
    </recommendedName>
</protein>
<dbReference type="RefSeq" id="WP_200463964.1">
    <property type="nucleotide sequence ID" value="NZ_JAENRR010000008.1"/>
</dbReference>
<evidence type="ECO:0000259" key="5">
    <source>
        <dbReference type="Pfam" id="PF16269"/>
    </source>
</evidence>
<dbReference type="InterPro" id="IPR026506">
    <property type="entry name" value="GDPGP"/>
</dbReference>
<keyword evidence="8" id="KW-1185">Reference proteome</keyword>
<evidence type="ECO:0000256" key="3">
    <source>
        <dbReference type="ARBA" id="ARBA00012507"/>
    </source>
</evidence>
<dbReference type="Pfam" id="PF26216">
    <property type="entry name" value="GDPGP1_C"/>
    <property type="match status" value="1"/>
</dbReference>
<evidence type="ECO:0000256" key="1">
    <source>
        <dbReference type="ARBA" id="ARBA00000063"/>
    </source>
</evidence>
<dbReference type="SUPFAM" id="SSF54197">
    <property type="entry name" value="HIT-like"/>
    <property type="match status" value="1"/>
</dbReference>
<comment type="catalytic activity">
    <reaction evidence="1">
        <text>GDP-alpha-D-glucose + phosphate = alpha-D-glucose 1-phosphate + GDP + H(+)</text>
        <dbReference type="Rhea" id="RHEA:30387"/>
        <dbReference type="ChEBI" id="CHEBI:15378"/>
        <dbReference type="ChEBI" id="CHEBI:43474"/>
        <dbReference type="ChEBI" id="CHEBI:58189"/>
        <dbReference type="ChEBI" id="CHEBI:58601"/>
        <dbReference type="ChEBI" id="CHEBI:62230"/>
        <dbReference type="EC" id="2.7.7.78"/>
    </reaction>
</comment>
<dbReference type="Pfam" id="PF16269">
    <property type="entry name" value="DUF4922"/>
    <property type="match status" value="1"/>
</dbReference>